<evidence type="ECO:0000313" key="1">
    <source>
        <dbReference type="EMBL" id="KXA39630.1"/>
    </source>
</evidence>
<protein>
    <submittedName>
        <fullName evidence="1">Uncharacterized protein</fullName>
    </submittedName>
</protein>
<dbReference type="EMBL" id="LRQG01000090">
    <property type="protein sequence ID" value="KXA39630.1"/>
    <property type="molecule type" value="Genomic_DNA"/>
</dbReference>
<comment type="caution">
    <text evidence="1">The sequence shown here is derived from an EMBL/GenBank/DDBJ whole genome shotgun (WGS) entry which is preliminary data.</text>
</comment>
<keyword evidence="2" id="KW-1185">Reference proteome</keyword>
<proteinExistence type="predicted"/>
<dbReference type="PATRIC" id="fig|28128.5.peg.1203"/>
<evidence type="ECO:0000313" key="2">
    <source>
        <dbReference type="Proteomes" id="UP000070533"/>
    </source>
</evidence>
<reference evidence="2" key="1">
    <citation type="submission" date="2016-01" db="EMBL/GenBank/DDBJ databases">
        <authorList>
            <person name="Mitreva M."/>
            <person name="Pepin K.H."/>
            <person name="Mihindukulasuriya K.A."/>
            <person name="Fulton R."/>
            <person name="Fronick C."/>
            <person name="O'Laughlin M."/>
            <person name="Miner T."/>
            <person name="Herter B."/>
            <person name="Rosa B.A."/>
            <person name="Cordes M."/>
            <person name="Tomlinson C."/>
            <person name="Wollam A."/>
            <person name="Palsikar V.B."/>
            <person name="Mardis E.R."/>
            <person name="Wilson R.K."/>
        </authorList>
    </citation>
    <scope>NUCLEOTIDE SEQUENCE [LARGE SCALE GENOMIC DNA]</scope>
    <source>
        <strain evidence="2">MJR7716</strain>
    </source>
</reference>
<name>A0A133Q9T1_9BACT</name>
<organism evidence="1 2">
    <name type="scientific">Prevotella corporis</name>
    <dbReference type="NCBI Taxonomy" id="28128"/>
    <lineage>
        <taxon>Bacteria</taxon>
        <taxon>Pseudomonadati</taxon>
        <taxon>Bacteroidota</taxon>
        <taxon>Bacteroidia</taxon>
        <taxon>Bacteroidales</taxon>
        <taxon>Prevotellaceae</taxon>
        <taxon>Prevotella</taxon>
    </lineage>
</organism>
<gene>
    <name evidence="1" type="ORF">HMPREF3226_01181</name>
</gene>
<sequence length="109" mass="12729">MNTKNKAQIEVKFHQCKERSYYEWGSNMQIVRKGNREIAMTEGELARFFGVTWRKLNNRLQEIIRNPNLHPDERCAGERVIGRDKELAGYAPIFTRSQSSLPYPSNLTV</sequence>
<accession>A0A133Q9T1</accession>
<dbReference type="Proteomes" id="UP000070533">
    <property type="component" value="Unassembled WGS sequence"/>
</dbReference>
<dbReference type="AlphaFoldDB" id="A0A133Q9T1"/>